<feature type="transmembrane region" description="Helical" evidence="1">
    <location>
        <begin position="6"/>
        <end position="26"/>
    </location>
</feature>
<gene>
    <name evidence="2" type="ORF">PM085_15770</name>
</gene>
<comment type="caution">
    <text evidence="2">The sequence shown here is derived from an EMBL/GenBank/DDBJ whole genome shotgun (WGS) entry which is preliminary data.</text>
</comment>
<name>A0ABT4Z6L6_HALEZ</name>
<accession>A0ABT4Z6L6</accession>
<sequence>MSDLFVVTTAVVGAYVSTGLLVLVAVDRIRTEPLPADQVAHTILAWPIVGFVAVAGVYAVWATQREVDEL</sequence>
<evidence type="ECO:0000256" key="1">
    <source>
        <dbReference type="SAM" id="Phobius"/>
    </source>
</evidence>
<dbReference type="Proteomes" id="UP001210528">
    <property type="component" value="Unassembled WGS sequence"/>
</dbReference>
<protein>
    <submittedName>
        <fullName evidence="2">Uncharacterized protein</fullName>
    </submittedName>
</protein>
<organism evidence="2 3">
    <name type="scientific">Halorubrum ezzemoulense</name>
    <name type="common">Halorubrum chaoviator</name>
    <dbReference type="NCBI Taxonomy" id="337243"/>
    <lineage>
        <taxon>Archaea</taxon>
        <taxon>Methanobacteriati</taxon>
        <taxon>Methanobacteriota</taxon>
        <taxon>Stenosarchaea group</taxon>
        <taxon>Halobacteria</taxon>
        <taxon>Halobacteriales</taxon>
        <taxon>Haloferacaceae</taxon>
        <taxon>Halorubrum</taxon>
    </lineage>
</organism>
<dbReference type="RefSeq" id="WP_271970475.1">
    <property type="nucleotide sequence ID" value="NZ_JAQLUK010000027.1"/>
</dbReference>
<reference evidence="2 3" key="1">
    <citation type="submission" date="2023-01" db="EMBL/GenBank/DDBJ databases">
        <title>Halorubrum ezzemoulense from Santa Pola, Spain.</title>
        <authorList>
            <person name="Feng Y."/>
            <person name="Louyakis A.S."/>
            <person name="Gogarten J.P."/>
        </authorList>
    </citation>
    <scope>NUCLEOTIDE SEQUENCE [LARGE SCALE GENOMIC DNA]</scope>
    <source>
        <strain evidence="2 3">AMM015</strain>
    </source>
</reference>
<keyword evidence="1" id="KW-1133">Transmembrane helix</keyword>
<keyword evidence="1" id="KW-0472">Membrane</keyword>
<keyword evidence="1" id="KW-0812">Transmembrane</keyword>
<evidence type="ECO:0000313" key="3">
    <source>
        <dbReference type="Proteomes" id="UP001210528"/>
    </source>
</evidence>
<evidence type="ECO:0000313" key="2">
    <source>
        <dbReference type="EMBL" id="MDB2293715.1"/>
    </source>
</evidence>
<keyword evidence="3" id="KW-1185">Reference proteome</keyword>
<proteinExistence type="predicted"/>
<feature type="transmembrane region" description="Helical" evidence="1">
    <location>
        <begin position="38"/>
        <end position="61"/>
    </location>
</feature>
<dbReference type="EMBL" id="JAQLUK010000027">
    <property type="protein sequence ID" value="MDB2293715.1"/>
    <property type="molecule type" value="Genomic_DNA"/>
</dbReference>